<proteinExistence type="predicted"/>
<sequence>MEEAWLISQGEIATKKRIECMIDILAAKEKLEEHKYKMSLNSDVRQEKTIYSTRQLGKRKRCEEDSISLETDILPTGALYQEADSDSGVQTGDDECSDDAGVSDACEKELERHAIETAHSTGEWIICDTKTNIRDELTRWQSAKERKHDDLAYYDIIDITPGTNSDFLNTLPQDVLQQVKGFGSSPPHADNGNLNELIIKMVKADSFQNAVNENFLLTRGDINMEFMWDFAYQLSFDRREDLLRENLSERMYREFFLTPIMQSLFQETSKDMDVFFGEVALFASAEDFDLRKSDAEKHSISRKIDIVWSTKPPRLEFAIGKISGPPNQHQHSRFFEDKIKIAKMLKIMLNRIVQISGGTCANINMLKLHGLQFYGHVAIMYELTVPFRGLYLFREVFRSPLPTSNINLVQLRRCVPALILFKIPWVISLTAMTYIPKKKDTQKKNTQKKHTGKAKE</sequence>
<protein>
    <submittedName>
        <fullName evidence="1">11569_t:CDS:1</fullName>
    </submittedName>
</protein>
<organism evidence="1 2">
    <name type="scientific">Paraglomus brasilianum</name>
    <dbReference type="NCBI Taxonomy" id="144538"/>
    <lineage>
        <taxon>Eukaryota</taxon>
        <taxon>Fungi</taxon>
        <taxon>Fungi incertae sedis</taxon>
        <taxon>Mucoromycota</taxon>
        <taxon>Glomeromycotina</taxon>
        <taxon>Glomeromycetes</taxon>
        <taxon>Paraglomerales</taxon>
        <taxon>Paraglomeraceae</taxon>
        <taxon>Paraglomus</taxon>
    </lineage>
</organism>
<gene>
    <name evidence="1" type="ORF">PBRASI_LOCUS9254</name>
</gene>
<dbReference type="AlphaFoldDB" id="A0A9N9GWW1"/>
<reference evidence="1" key="1">
    <citation type="submission" date="2021-06" db="EMBL/GenBank/DDBJ databases">
        <authorList>
            <person name="Kallberg Y."/>
            <person name="Tangrot J."/>
            <person name="Rosling A."/>
        </authorList>
    </citation>
    <scope>NUCLEOTIDE SEQUENCE</scope>
    <source>
        <strain evidence="1">BR232B</strain>
    </source>
</reference>
<name>A0A9N9GWW1_9GLOM</name>
<evidence type="ECO:0000313" key="2">
    <source>
        <dbReference type="Proteomes" id="UP000789739"/>
    </source>
</evidence>
<dbReference type="EMBL" id="CAJVPI010001931">
    <property type="protein sequence ID" value="CAG8631044.1"/>
    <property type="molecule type" value="Genomic_DNA"/>
</dbReference>
<dbReference type="Proteomes" id="UP000789739">
    <property type="component" value="Unassembled WGS sequence"/>
</dbReference>
<dbReference type="OrthoDB" id="2443197at2759"/>
<accession>A0A9N9GWW1</accession>
<evidence type="ECO:0000313" key="1">
    <source>
        <dbReference type="EMBL" id="CAG8631044.1"/>
    </source>
</evidence>
<keyword evidence="2" id="KW-1185">Reference proteome</keyword>
<comment type="caution">
    <text evidence="1">The sequence shown here is derived from an EMBL/GenBank/DDBJ whole genome shotgun (WGS) entry which is preliminary data.</text>
</comment>